<evidence type="ECO:0000256" key="2">
    <source>
        <dbReference type="ARBA" id="ARBA00022553"/>
    </source>
</evidence>
<dbReference type="InterPro" id="IPR009081">
    <property type="entry name" value="PP-bd_ACP"/>
</dbReference>
<keyword evidence="1" id="KW-0596">Phosphopantetheine</keyword>
<sequence length="88" mass="9425">MDPLMVSVAEAVRRRAQAPQPATALDPDAELSSLGVSSLGVAGLVGDLEEMFAFRFPDDAVTPEVFRTIRSLTDTVRAHRAQQSQQAG</sequence>
<dbReference type="Gene3D" id="1.10.1200.10">
    <property type="entry name" value="ACP-like"/>
    <property type="match status" value="1"/>
</dbReference>
<protein>
    <recommendedName>
        <fullName evidence="3">Carrier domain-containing protein</fullName>
    </recommendedName>
</protein>
<dbReference type="PROSITE" id="PS00012">
    <property type="entry name" value="PHOSPHOPANTETHEINE"/>
    <property type="match status" value="1"/>
</dbReference>
<dbReference type="InterPro" id="IPR006162">
    <property type="entry name" value="Ppantetheine_attach_site"/>
</dbReference>
<reference evidence="4 5" key="1">
    <citation type="submission" date="2019-06" db="EMBL/GenBank/DDBJ databases">
        <title>Whole genome shotgun sequence of Streptomyces cacaoi subsp. cacaoi NBRC 12748.</title>
        <authorList>
            <person name="Hosoyama A."/>
            <person name="Uohara A."/>
            <person name="Ohji S."/>
            <person name="Ichikawa N."/>
        </authorList>
    </citation>
    <scope>NUCLEOTIDE SEQUENCE [LARGE SCALE GENOMIC DNA]</scope>
    <source>
        <strain evidence="4 5">NBRC 12748</strain>
    </source>
</reference>
<proteinExistence type="predicted"/>
<gene>
    <name evidence="4" type="ORF">SCA03_16410</name>
</gene>
<keyword evidence="2" id="KW-0597">Phosphoprotein</keyword>
<dbReference type="InterPro" id="IPR036736">
    <property type="entry name" value="ACP-like_sf"/>
</dbReference>
<evidence type="ECO:0000256" key="1">
    <source>
        <dbReference type="ARBA" id="ARBA00022450"/>
    </source>
</evidence>
<name>A0A4Y3QYS1_STRCI</name>
<evidence type="ECO:0000313" key="5">
    <source>
        <dbReference type="Proteomes" id="UP000319210"/>
    </source>
</evidence>
<dbReference type="SUPFAM" id="SSF47336">
    <property type="entry name" value="ACP-like"/>
    <property type="match status" value="1"/>
</dbReference>
<accession>A0A4Y3QYS1</accession>
<dbReference type="RefSeq" id="WP_078874563.1">
    <property type="nucleotide sequence ID" value="NZ_BJMM01000006.1"/>
</dbReference>
<feature type="domain" description="Carrier" evidence="3">
    <location>
        <begin position="2"/>
        <end position="80"/>
    </location>
</feature>
<dbReference type="Pfam" id="PF00550">
    <property type="entry name" value="PP-binding"/>
    <property type="match status" value="1"/>
</dbReference>
<comment type="caution">
    <text evidence="4">The sequence shown here is derived from an EMBL/GenBank/DDBJ whole genome shotgun (WGS) entry which is preliminary data.</text>
</comment>
<evidence type="ECO:0000313" key="4">
    <source>
        <dbReference type="EMBL" id="GEB49090.1"/>
    </source>
</evidence>
<dbReference type="EMBL" id="BJMM01000006">
    <property type="protein sequence ID" value="GEB49090.1"/>
    <property type="molecule type" value="Genomic_DNA"/>
</dbReference>
<dbReference type="PROSITE" id="PS50075">
    <property type="entry name" value="CARRIER"/>
    <property type="match status" value="1"/>
</dbReference>
<organism evidence="4 5">
    <name type="scientific">Streptomyces cacaoi</name>
    <dbReference type="NCBI Taxonomy" id="1898"/>
    <lineage>
        <taxon>Bacteria</taxon>
        <taxon>Bacillati</taxon>
        <taxon>Actinomycetota</taxon>
        <taxon>Actinomycetes</taxon>
        <taxon>Kitasatosporales</taxon>
        <taxon>Streptomycetaceae</taxon>
        <taxon>Streptomyces</taxon>
    </lineage>
</organism>
<dbReference type="OrthoDB" id="4338333at2"/>
<dbReference type="Proteomes" id="UP000319210">
    <property type="component" value="Unassembled WGS sequence"/>
</dbReference>
<dbReference type="AlphaFoldDB" id="A0A4Y3QYS1"/>
<keyword evidence="5" id="KW-1185">Reference proteome</keyword>
<evidence type="ECO:0000259" key="3">
    <source>
        <dbReference type="PROSITE" id="PS50075"/>
    </source>
</evidence>